<dbReference type="EMBL" id="FJ456943">
    <property type="protein sequence ID" value="ACJ69466.1"/>
    <property type="molecule type" value="Genomic_DNA"/>
</dbReference>
<evidence type="ECO:0000256" key="8">
    <source>
        <dbReference type="ARBA" id="ARBA00022967"/>
    </source>
</evidence>
<organism evidence="17">
    <name type="scientific">Nerthra indica</name>
    <dbReference type="NCBI Taxonomy" id="1249914"/>
    <lineage>
        <taxon>Eukaryota</taxon>
        <taxon>Metazoa</taxon>
        <taxon>Ecdysozoa</taxon>
        <taxon>Arthropoda</taxon>
        <taxon>Hexapoda</taxon>
        <taxon>Insecta</taxon>
        <taxon>Pterygota</taxon>
        <taxon>Neoptera</taxon>
        <taxon>Paraneoptera</taxon>
        <taxon>Hemiptera</taxon>
        <taxon>Heteroptera</taxon>
        <taxon>Panheteroptera</taxon>
        <taxon>Nepomorpha</taxon>
        <taxon>Gelastocoridae</taxon>
        <taxon>Nerthra</taxon>
    </lineage>
</organism>
<name>C5HIM1_9HEMI</name>
<dbReference type="PANTHER" id="PTHR11435:SF1">
    <property type="entry name" value="NADH-UBIQUINONE OXIDOREDUCTASE CHAIN 6"/>
    <property type="match status" value="1"/>
</dbReference>
<keyword evidence="9 15" id="KW-0249">Electron transport</keyword>
<dbReference type="GO" id="GO:0008137">
    <property type="term" value="F:NADH dehydrogenase (ubiquinone) activity"/>
    <property type="evidence" value="ECO:0007669"/>
    <property type="project" value="UniProtKB-EC"/>
</dbReference>
<evidence type="ECO:0000256" key="7">
    <source>
        <dbReference type="ARBA" id="ARBA00022692"/>
    </source>
</evidence>
<evidence type="ECO:0000256" key="13">
    <source>
        <dbReference type="ARBA" id="ARBA00023136"/>
    </source>
</evidence>
<dbReference type="Pfam" id="PF00499">
    <property type="entry name" value="Oxidored_q3"/>
    <property type="match status" value="1"/>
</dbReference>
<evidence type="ECO:0000256" key="16">
    <source>
        <dbReference type="SAM" id="SignalP"/>
    </source>
</evidence>
<evidence type="ECO:0000256" key="15">
    <source>
        <dbReference type="RuleBase" id="RU004430"/>
    </source>
</evidence>
<feature type="chain" id="PRO_5002950806" description="NADH-ubiquinone oxidoreductase chain 6" evidence="16">
    <location>
        <begin position="19"/>
        <end position="164"/>
    </location>
</feature>
<dbReference type="GeneID" id="7996787"/>
<evidence type="ECO:0000256" key="4">
    <source>
        <dbReference type="ARBA" id="ARBA00021095"/>
    </source>
</evidence>
<feature type="transmembrane region" description="Helical" evidence="15">
    <location>
        <begin position="82"/>
        <end position="100"/>
    </location>
</feature>
<dbReference type="AlphaFoldDB" id="C5HIM1"/>
<keyword evidence="7 15" id="KW-0812">Transmembrane</keyword>
<sequence>MTAMMLLMTMTSIMFTMSNHPMSMGFILIMQTLMASIITGMMINSFWFSYMLFIIMLGGMLVLFIYMSSIASNEKFHMSNKMIMLMMVTMLIMPFMLIITENYNIMTNNMEKKMLKNDQLMTLTKMFSTKSATLTMMMILYLLITMIAITTIVNVFEGPMRMKN</sequence>
<evidence type="ECO:0000256" key="2">
    <source>
        <dbReference type="ARBA" id="ARBA00005698"/>
    </source>
</evidence>
<evidence type="ECO:0000256" key="10">
    <source>
        <dbReference type="ARBA" id="ARBA00022989"/>
    </source>
</evidence>
<evidence type="ECO:0000256" key="9">
    <source>
        <dbReference type="ARBA" id="ARBA00022982"/>
    </source>
</evidence>
<geneLocation type="mitochondrion" evidence="17"/>
<dbReference type="RefSeq" id="YP_002970977.1">
    <property type="nucleotide sequence ID" value="NC_012838.1"/>
</dbReference>
<gene>
    <name evidence="17" type="primary">ND6</name>
</gene>
<feature type="transmembrane region" description="Helical" evidence="15">
    <location>
        <begin position="134"/>
        <end position="156"/>
    </location>
</feature>
<keyword evidence="13 15" id="KW-0472">Membrane</keyword>
<evidence type="ECO:0000256" key="12">
    <source>
        <dbReference type="ARBA" id="ARBA00023128"/>
    </source>
</evidence>
<dbReference type="EC" id="7.1.1.2" evidence="3 15"/>
<comment type="subcellular location">
    <subcellularLocation>
        <location evidence="1 15">Mitochondrion membrane</location>
        <topology evidence="1 15">Multi-pass membrane protein</topology>
    </subcellularLocation>
</comment>
<accession>C5HIM1</accession>
<keyword evidence="15" id="KW-0830">Ubiquinone</keyword>
<feature type="signal peptide" evidence="16">
    <location>
        <begin position="1"/>
        <end position="18"/>
    </location>
</feature>
<keyword evidence="6 15" id="KW-0679">Respiratory chain</keyword>
<dbReference type="InterPro" id="IPR050269">
    <property type="entry name" value="ComplexI_Subunit6"/>
</dbReference>
<comment type="similarity">
    <text evidence="2 15">Belongs to the complex I subunit 6 family.</text>
</comment>
<evidence type="ECO:0000313" key="17">
    <source>
        <dbReference type="EMBL" id="ACJ69466.1"/>
    </source>
</evidence>
<comment type="catalytic activity">
    <reaction evidence="14 15">
        <text>a ubiquinone + NADH + 5 H(+)(in) = a ubiquinol + NAD(+) + 4 H(+)(out)</text>
        <dbReference type="Rhea" id="RHEA:29091"/>
        <dbReference type="Rhea" id="RHEA-COMP:9565"/>
        <dbReference type="Rhea" id="RHEA-COMP:9566"/>
        <dbReference type="ChEBI" id="CHEBI:15378"/>
        <dbReference type="ChEBI" id="CHEBI:16389"/>
        <dbReference type="ChEBI" id="CHEBI:17976"/>
        <dbReference type="ChEBI" id="CHEBI:57540"/>
        <dbReference type="ChEBI" id="CHEBI:57945"/>
        <dbReference type="EC" id="7.1.1.2"/>
    </reaction>
</comment>
<dbReference type="PANTHER" id="PTHR11435">
    <property type="entry name" value="NADH UBIQUINONE OXIDOREDUCTASE SUBUNIT ND6"/>
    <property type="match status" value="1"/>
</dbReference>
<dbReference type="CTD" id="4541"/>
<evidence type="ECO:0000256" key="1">
    <source>
        <dbReference type="ARBA" id="ARBA00004225"/>
    </source>
</evidence>
<reference evidence="17" key="1">
    <citation type="journal article" date="2009" name="BMC Evol. Biol.">
        <title>Phylogenetic analysis of the true water bugs (Insecta: Hemiptera: Heteroptera: Nepomorpha): evidence from mitochondrial genomes.</title>
        <authorList>
            <person name="Hua J."/>
            <person name="Li M."/>
            <person name="Dong P."/>
            <person name="Cui Y."/>
            <person name="Xie Q."/>
            <person name="Bu W."/>
        </authorList>
    </citation>
    <scope>NUCLEOTIDE SEQUENCE</scope>
    <source>
        <strain evidence="17">NKMT022</strain>
    </source>
</reference>
<keyword evidence="5 15" id="KW-0813">Transport</keyword>
<dbReference type="GO" id="GO:0031966">
    <property type="term" value="C:mitochondrial membrane"/>
    <property type="evidence" value="ECO:0007669"/>
    <property type="project" value="UniProtKB-SubCell"/>
</dbReference>
<evidence type="ECO:0000256" key="11">
    <source>
        <dbReference type="ARBA" id="ARBA00023027"/>
    </source>
</evidence>
<evidence type="ECO:0000256" key="6">
    <source>
        <dbReference type="ARBA" id="ARBA00022660"/>
    </source>
</evidence>
<protein>
    <recommendedName>
        <fullName evidence="4 15">NADH-ubiquinone oxidoreductase chain 6</fullName>
        <ecNumber evidence="3 15">7.1.1.2</ecNumber>
    </recommendedName>
</protein>
<feature type="transmembrane region" description="Helical" evidence="15">
    <location>
        <begin position="45"/>
        <end position="70"/>
    </location>
</feature>
<keyword evidence="16" id="KW-0732">Signal</keyword>
<keyword evidence="8 15" id="KW-1278">Translocase</keyword>
<proteinExistence type="inferred from homology"/>
<keyword evidence="12 15" id="KW-0496">Mitochondrion</keyword>
<evidence type="ECO:0000256" key="14">
    <source>
        <dbReference type="ARBA" id="ARBA00049551"/>
    </source>
</evidence>
<comment type="function">
    <text evidence="15">Core subunit of the mitochondrial membrane respiratory chain NADH dehydrogenase (Complex I) which catalyzes electron transfer from NADH through the respiratory chain, using ubiquinone as an electron acceptor. Essential for the catalytic activity and assembly of complex I.</text>
</comment>
<evidence type="ECO:0000256" key="5">
    <source>
        <dbReference type="ARBA" id="ARBA00022448"/>
    </source>
</evidence>
<keyword evidence="10 15" id="KW-1133">Transmembrane helix</keyword>
<keyword evidence="11 15" id="KW-0520">NAD</keyword>
<dbReference type="InterPro" id="IPR001457">
    <property type="entry name" value="NADH_UbQ/plastoQ_OxRdtase_su6"/>
</dbReference>
<evidence type="ECO:0000256" key="3">
    <source>
        <dbReference type="ARBA" id="ARBA00012944"/>
    </source>
</evidence>